<feature type="transmembrane region" description="Helical" evidence="1">
    <location>
        <begin position="226"/>
        <end position="250"/>
    </location>
</feature>
<dbReference type="Proteomes" id="UP000001029">
    <property type="component" value="Chromosome"/>
</dbReference>
<feature type="signal peptide" evidence="2">
    <location>
        <begin position="1"/>
        <end position="18"/>
    </location>
</feature>
<name>B2KDZ7_ELUMP</name>
<accession>B2KDZ7</accession>
<proteinExistence type="predicted"/>
<dbReference type="HOGENOM" id="CLU_1105782_0_0_0"/>
<gene>
    <name evidence="3" type="ordered locus">Emin_1193</name>
</gene>
<evidence type="ECO:0000313" key="4">
    <source>
        <dbReference type="Proteomes" id="UP000001029"/>
    </source>
</evidence>
<organism evidence="3 4">
    <name type="scientific">Elusimicrobium minutum (strain Pei191)</name>
    <dbReference type="NCBI Taxonomy" id="445932"/>
    <lineage>
        <taxon>Bacteria</taxon>
        <taxon>Pseudomonadati</taxon>
        <taxon>Elusimicrobiota</taxon>
        <taxon>Elusimicrobia</taxon>
        <taxon>Elusimicrobiales</taxon>
        <taxon>Elusimicrobiaceae</taxon>
        <taxon>Elusimicrobium</taxon>
    </lineage>
</organism>
<keyword evidence="4" id="KW-1185">Reference proteome</keyword>
<dbReference type="EMBL" id="CP001055">
    <property type="protein sequence ID" value="ACC98743.1"/>
    <property type="molecule type" value="Genomic_DNA"/>
</dbReference>
<dbReference type="OrthoDB" id="9845584at2"/>
<dbReference type="AlphaFoldDB" id="B2KDZ7"/>
<evidence type="ECO:0000313" key="3">
    <source>
        <dbReference type="EMBL" id="ACC98743.1"/>
    </source>
</evidence>
<sequence>MKRILFVLFIITAIAAKADFFPNPAIDFTFKFNTQKPLEIVPEKSDLILCDDYLCQEGKPLGAYGIQKLYCSKTECRALLYDFASYGKLSITFSDGKTRQSGVFKGQEQILSDFIVEVNHDSLNVTFLEAANSSPELLRADTIFSMAVTLIIEILAALAFIKVMKKPVKIVWAVLIANLISIPLAWFWLPIFIPESYMVWVIALIFEISVVYILNRKKILLHDAVMVGLVTKIASYSLGMALAFILAPFLV</sequence>
<dbReference type="RefSeq" id="WP_012415358.1">
    <property type="nucleotide sequence ID" value="NC_010644.1"/>
</dbReference>
<evidence type="ECO:0000256" key="1">
    <source>
        <dbReference type="SAM" id="Phobius"/>
    </source>
</evidence>
<reference evidence="3 4" key="1">
    <citation type="journal article" date="2009" name="Appl. Environ. Microbiol.">
        <title>Genomic analysis of 'Elusimicrobium minutum,' the first cultivated representative of the phylum 'Elusimicrobia' (formerly termite group 1).</title>
        <authorList>
            <person name="Herlemann D.P.R."/>
            <person name="Geissinger O."/>
            <person name="Ikeda-Ohtsubo W."/>
            <person name="Kunin V."/>
            <person name="Sun H."/>
            <person name="Lapidus A."/>
            <person name="Hugenholtz P."/>
            <person name="Brune A."/>
        </authorList>
    </citation>
    <scope>NUCLEOTIDE SEQUENCE [LARGE SCALE GENOMIC DNA]</scope>
    <source>
        <strain evidence="3 4">Pei191</strain>
    </source>
</reference>
<feature type="chain" id="PRO_5002779902" evidence="2">
    <location>
        <begin position="19"/>
        <end position="251"/>
    </location>
</feature>
<protein>
    <submittedName>
        <fullName evidence="3">Uncharacterized protein</fullName>
    </submittedName>
</protein>
<keyword evidence="1" id="KW-0472">Membrane</keyword>
<feature type="transmembrane region" description="Helical" evidence="1">
    <location>
        <begin position="143"/>
        <end position="163"/>
    </location>
</feature>
<keyword evidence="1" id="KW-1133">Transmembrane helix</keyword>
<feature type="transmembrane region" description="Helical" evidence="1">
    <location>
        <begin position="170"/>
        <end position="191"/>
    </location>
</feature>
<evidence type="ECO:0000256" key="2">
    <source>
        <dbReference type="SAM" id="SignalP"/>
    </source>
</evidence>
<feature type="transmembrane region" description="Helical" evidence="1">
    <location>
        <begin position="197"/>
        <end position="214"/>
    </location>
</feature>
<dbReference type="KEGG" id="emi:Emin_1193"/>
<keyword evidence="2" id="KW-0732">Signal</keyword>
<keyword evidence="1" id="KW-0812">Transmembrane</keyword>